<dbReference type="Gene3D" id="3.30.360.10">
    <property type="entry name" value="Dihydrodipicolinate Reductase, domain 2"/>
    <property type="match status" value="1"/>
</dbReference>
<sequence length="403" mass="43773">MTTPVGIVGFGIRALMAEELAQTPDVEIRAICDPSPTARDRARAQFPDAFVTDSLDDLIGSGIAAVFVLAPDDTHAAITIACLEAGLAVFCEKPMAICIEDADAMLETARRTGSRLYVGHNMRHMAFTRAMRDIIRSGRIGEVKSIWVRHFVGNGGDYYFKDWHAERRHSTSLLLQKGAHDIDIIHWLADGYTERVAGMGGLTVYGDHGERGTPDGEMMTDWISESNWPPSTMTGINPRVDVEDLSLVTMQLDNGVLATYQQCHYSPDYWRNYTVIGTRGRLENVGDTVDAVINVWTTRRGGYAAPDEVVRVPNEVGSHGGADPKLIGEFLRFVRHGGTTETSPIAARQAIATGVLATDSMRSDQGGRTVPPLTAGVVEYFDLGQPGSTTPVLARAEPALSEG</sequence>
<dbReference type="SUPFAM" id="SSF55347">
    <property type="entry name" value="Glyceraldehyde-3-phosphate dehydrogenase-like, C-terminal domain"/>
    <property type="match status" value="1"/>
</dbReference>
<dbReference type="InterPro" id="IPR051317">
    <property type="entry name" value="Gfo/Idh/MocA_oxidoreduct"/>
</dbReference>
<dbReference type="PANTHER" id="PTHR43708">
    <property type="entry name" value="CONSERVED EXPRESSED OXIDOREDUCTASE (EUROFUNG)"/>
    <property type="match status" value="1"/>
</dbReference>
<evidence type="ECO:0000259" key="2">
    <source>
        <dbReference type="Pfam" id="PF01408"/>
    </source>
</evidence>
<keyword evidence="5" id="KW-1185">Reference proteome</keyword>
<name>A0ABZ0SK95_9MICO</name>
<dbReference type="InterPro" id="IPR000683">
    <property type="entry name" value="Gfo/Idh/MocA-like_OxRdtase_N"/>
</dbReference>
<feature type="domain" description="Gfo/Idh/MocA-like oxidoreductase C-terminal" evidence="3">
    <location>
        <begin position="133"/>
        <end position="365"/>
    </location>
</feature>
<dbReference type="PANTHER" id="PTHR43708:SF8">
    <property type="entry name" value="OXIDOREDUCTASE"/>
    <property type="match status" value="1"/>
</dbReference>
<accession>A0ABZ0SK95</accession>
<dbReference type="EMBL" id="CP139368">
    <property type="protein sequence ID" value="WPR89319.1"/>
    <property type="molecule type" value="Genomic_DNA"/>
</dbReference>
<dbReference type="Pfam" id="PF01408">
    <property type="entry name" value="GFO_IDH_MocA"/>
    <property type="match status" value="1"/>
</dbReference>
<dbReference type="RefSeq" id="WP_320942035.1">
    <property type="nucleotide sequence ID" value="NZ_BAABEU010000001.1"/>
</dbReference>
<evidence type="ECO:0000313" key="4">
    <source>
        <dbReference type="EMBL" id="WPR89319.1"/>
    </source>
</evidence>
<evidence type="ECO:0000259" key="3">
    <source>
        <dbReference type="Pfam" id="PF02894"/>
    </source>
</evidence>
<dbReference type="Proteomes" id="UP001323798">
    <property type="component" value="Chromosome"/>
</dbReference>
<feature type="domain" description="Gfo/Idh/MocA-like oxidoreductase N-terminal" evidence="2">
    <location>
        <begin position="5"/>
        <end position="120"/>
    </location>
</feature>
<comment type="similarity">
    <text evidence="1">Belongs to the Gfo/Idh/MocA family.</text>
</comment>
<proteinExistence type="inferred from homology"/>
<dbReference type="InterPro" id="IPR036291">
    <property type="entry name" value="NAD(P)-bd_dom_sf"/>
</dbReference>
<evidence type="ECO:0000313" key="5">
    <source>
        <dbReference type="Proteomes" id="UP001323798"/>
    </source>
</evidence>
<dbReference type="Pfam" id="PF02894">
    <property type="entry name" value="GFO_IDH_MocA_C"/>
    <property type="match status" value="1"/>
</dbReference>
<dbReference type="SUPFAM" id="SSF51735">
    <property type="entry name" value="NAD(P)-binding Rossmann-fold domains"/>
    <property type="match status" value="1"/>
</dbReference>
<evidence type="ECO:0000256" key="1">
    <source>
        <dbReference type="ARBA" id="ARBA00010928"/>
    </source>
</evidence>
<dbReference type="Gene3D" id="3.40.50.720">
    <property type="entry name" value="NAD(P)-binding Rossmann-like Domain"/>
    <property type="match status" value="1"/>
</dbReference>
<reference evidence="4 5" key="1">
    <citation type="submission" date="2023-11" db="EMBL/GenBank/DDBJ databases">
        <title>Genome sequence of Microbacterium rhizosphaerae KACC 19337.</title>
        <authorList>
            <person name="Choi H."/>
            <person name="Kim S."/>
            <person name="Kim Y."/>
            <person name="Kwon S.-W."/>
            <person name="Heo J."/>
        </authorList>
    </citation>
    <scope>NUCLEOTIDE SEQUENCE [LARGE SCALE GENOMIC DNA]</scope>
    <source>
        <strain evidence="4 5">KACC 19337</strain>
    </source>
</reference>
<organism evidence="4 5">
    <name type="scientific">Microbacterium rhizosphaerae</name>
    <dbReference type="NCBI Taxonomy" id="1678237"/>
    <lineage>
        <taxon>Bacteria</taxon>
        <taxon>Bacillati</taxon>
        <taxon>Actinomycetota</taxon>
        <taxon>Actinomycetes</taxon>
        <taxon>Micrococcales</taxon>
        <taxon>Microbacteriaceae</taxon>
        <taxon>Microbacterium</taxon>
    </lineage>
</organism>
<gene>
    <name evidence="4" type="ORF">SM116_16380</name>
</gene>
<protein>
    <submittedName>
        <fullName evidence="4">Gfo/Idh/MocA family oxidoreductase</fullName>
    </submittedName>
</protein>
<dbReference type="InterPro" id="IPR004104">
    <property type="entry name" value="Gfo/Idh/MocA-like_OxRdtase_C"/>
</dbReference>